<dbReference type="SUPFAM" id="SSF53098">
    <property type="entry name" value="Ribonuclease H-like"/>
    <property type="match status" value="1"/>
</dbReference>
<sequence>MKKYINLNDINKGKGLVIHCHSWAVLEVILHGHSRITQEIHRLLQTICRMRKTCTMQRMPAHVGIEGNEATNELSKEARDLTTTSKAMLHSTTQTPLNDID</sequence>
<dbReference type="AlphaFoldDB" id="A0A8X7BZV9"/>
<organism evidence="2 3">
    <name type="scientific">Trichonephila inaurata madagascariensis</name>
    <dbReference type="NCBI Taxonomy" id="2747483"/>
    <lineage>
        <taxon>Eukaryota</taxon>
        <taxon>Metazoa</taxon>
        <taxon>Ecdysozoa</taxon>
        <taxon>Arthropoda</taxon>
        <taxon>Chelicerata</taxon>
        <taxon>Arachnida</taxon>
        <taxon>Araneae</taxon>
        <taxon>Araneomorphae</taxon>
        <taxon>Entelegynae</taxon>
        <taxon>Araneoidea</taxon>
        <taxon>Nephilidae</taxon>
        <taxon>Trichonephila</taxon>
        <taxon>Trichonephila inaurata</taxon>
    </lineage>
</organism>
<dbReference type="Proteomes" id="UP000886998">
    <property type="component" value="Unassembled WGS sequence"/>
</dbReference>
<dbReference type="InterPro" id="IPR036397">
    <property type="entry name" value="RNaseH_sf"/>
</dbReference>
<name>A0A8X7BZV9_9ARAC</name>
<dbReference type="EMBL" id="BMAV01006155">
    <property type="protein sequence ID" value="GFY47869.1"/>
    <property type="molecule type" value="Genomic_DNA"/>
</dbReference>
<protein>
    <recommendedName>
        <fullName evidence="4">RNase H type-1 domain-containing protein</fullName>
    </recommendedName>
</protein>
<accession>A0A8X7BZV9</accession>
<dbReference type="GO" id="GO:0003676">
    <property type="term" value="F:nucleic acid binding"/>
    <property type="evidence" value="ECO:0007669"/>
    <property type="project" value="InterPro"/>
</dbReference>
<evidence type="ECO:0008006" key="4">
    <source>
        <dbReference type="Google" id="ProtNLM"/>
    </source>
</evidence>
<keyword evidence="3" id="KW-1185">Reference proteome</keyword>
<feature type="region of interest" description="Disordered" evidence="1">
    <location>
        <begin position="82"/>
        <end position="101"/>
    </location>
</feature>
<evidence type="ECO:0000313" key="3">
    <source>
        <dbReference type="Proteomes" id="UP000886998"/>
    </source>
</evidence>
<dbReference type="InterPro" id="IPR012337">
    <property type="entry name" value="RNaseH-like_sf"/>
</dbReference>
<proteinExistence type="predicted"/>
<evidence type="ECO:0000256" key="1">
    <source>
        <dbReference type="SAM" id="MobiDB-lite"/>
    </source>
</evidence>
<evidence type="ECO:0000313" key="2">
    <source>
        <dbReference type="EMBL" id="GFY47869.1"/>
    </source>
</evidence>
<dbReference type="OrthoDB" id="6437576at2759"/>
<dbReference type="Gene3D" id="3.30.420.10">
    <property type="entry name" value="Ribonuclease H-like superfamily/Ribonuclease H"/>
    <property type="match status" value="1"/>
</dbReference>
<comment type="caution">
    <text evidence="2">The sequence shown here is derived from an EMBL/GenBank/DDBJ whole genome shotgun (WGS) entry which is preliminary data.</text>
</comment>
<gene>
    <name evidence="2" type="ORF">TNIN_486281</name>
</gene>
<reference evidence="2" key="1">
    <citation type="submission" date="2020-08" db="EMBL/GenBank/DDBJ databases">
        <title>Multicomponent nature underlies the extraordinary mechanical properties of spider dragline silk.</title>
        <authorList>
            <person name="Kono N."/>
            <person name="Nakamura H."/>
            <person name="Mori M."/>
            <person name="Yoshida Y."/>
            <person name="Ohtoshi R."/>
            <person name="Malay A.D."/>
            <person name="Moran D.A.P."/>
            <person name="Tomita M."/>
            <person name="Numata K."/>
            <person name="Arakawa K."/>
        </authorList>
    </citation>
    <scope>NUCLEOTIDE SEQUENCE</scope>
</reference>